<keyword evidence="3" id="KW-1185">Reference proteome</keyword>
<evidence type="ECO:0000313" key="3">
    <source>
        <dbReference type="Proteomes" id="UP000887013"/>
    </source>
</evidence>
<dbReference type="Proteomes" id="UP000887013">
    <property type="component" value="Unassembled WGS sequence"/>
</dbReference>
<gene>
    <name evidence="2" type="ORF">NPIL_689651</name>
</gene>
<comment type="caution">
    <text evidence="2">The sequence shown here is derived from an EMBL/GenBank/DDBJ whole genome shotgun (WGS) entry which is preliminary data.</text>
</comment>
<feature type="region of interest" description="Disordered" evidence="1">
    <location>
        <begin position="62"/>
        <end position="85"/>
    </location>
</feature>
<reference evidence="2" key="1">
    <citation type="submission" date="2020-08" db="EMBL/GenBank/DDBJ databases">
        <title>Multicomponent nature underlies the extraordinary mechanical properties of spider dragline silk.</title>
        <authorList>
            <person name="Kono N."/>
            <person name="Nakamura H."/>
            <person name="Mori M."/>
            <person name="Yoshida Y."/>
            <person name="Ohtoshi R."/>
            <person name="Malay A.D."/>
            <person name="Moran D.A.P."/>
            <person name="Tomita M."/>
            <person name="Numata K."/>
            <person name="Arakawa K."/>
        </authorList>
    </citation>
    <scope>NUCLEOTIDE SEQUENCE</scope>
</reference>
<evidence type="ECO:0000313" key="2">
    <source>
        <dbReference type="EMBL" id="GFU25407.1"/>
    </source>
</evidence>
<sequence>MALLKISTFFQFGSSHRMNAAFLLAPLTPPPLLASQRVTDELPGSYTKAVALCTSRQGLRASDSFTHPDEKKQFPSFTSHRTSDLPKGLRPTGVLKAVLLFT</sequence>
<name>A0A8X6QLI1_NEPPI</name>
<proteinExistence type="predicted"/>
<protein>
    <submittedName>
        <fullName evidence="2">Uncharacterized protein</fullName>
    </submittedName>
</protein>
<organism evidence="2 3">
    <name type="scientific">Nephila pilipes</name>
    <name type="common">Giant wood spider</name>
    <name type="synonym">Nephila maculata</name>
    <dbReference type="NCBI Taxonomy" id="299642"/>
    <lineage>
        <taxon>Eukaryota</taxon>
        <taxon>Metazoa</taxon>
        <taxon>Ecdysozoa</taxon>
        <taxon>Arthropoda</taxon>
        <taxon>Chelicerata</taxon>
        <taxon>Arachnida</taxon>
        <taxon>Araneae</taxon>
        <taxon>Araneomorphae</taxon>
        <taxon>Entelegynae</taxon>
        <taxon>Araneoidea</taxon>
        <taxon>Nephilidae</taxon>
        <taxon>Nephila</taxon>
    </lineage>
</organism>
<evidence type="ECO:0000256" key="1">
    <source>
        <dbReference type="SAM" id="MobiDB-lite"/>
    </source>
</evidence>
<dbReference type="AlphaFoldDB" id="A0A8X6QLI1"/>
<dbReference type="EMBL" id="BMAW01128422">
    <property type="protein sequence ID" value="GFU25407.1"/>
    <property type="molecule type" value="Genomic_DNA"/>
</dbReference>
<accession>A0A8X6QLI1</accession>